<sequence length="288" mass="30973">MESFLVEPSWLEAKLGSDDLVALDCAWFVPEAGRSGLDAFRAEHIPTARHFDLNVASDAASPYPNMMPSLSQFAAVAGALGIDNATTVVIYDAGYVSARVWWMFRRFGHEKVYILDGGLRRWKAEGRPLESGEPAPAAARTFEATPPVTDIAGWVDVAVALSEGTAQVVDARTPERFSGALPSGYPGLAPGHMPGAVNLPWTTMLHQDGDYRFSSPEEAEAAFRAAGVDPDQPIIATCGSGVTAAVLAFQLLRMGKTDWTIYDGSWNEWGRRSDLPRESLGTADNANG</sequence>
<accession>A0A2V3UGM6</accession>
<dbReference type="OrthoDB" id="9781034at2"/>
<dbReference type="RefSeq" id="WP_110373510.1">
    <property type="nucleotide sequence ID" value="NZ_JAHBRY010000002.1"/>
</dbReference>
<dbReference type="GO" id="GO:0004792">
    <property type="term" value="F:thiosulfate-cyanide sulfurtransferase activity"/>
    <property type="evidence" value="ECO:0007669"/>
    <property type="project" value="TreeGrafter"/>
</dbReference>
<keyword evidence="5" id="KW-1185">Reference proteome</keyword>
<dbReference type="FunFam" id="3.40.250.10:FF:000001">
    <property type="entry name" value="Sulfurtransferase"/>
    <property type="match status" value="1"/>
</dbReference>
<dbReference type="InterPro" id="IPR001763">
    <property type="entry name" value="Rhodanese-like_dom"/>
</dbReference>
<gene>
    <name evidence="4" type="ORF">C7450_102280</name>
</gene>
<dbReference type="CDD" id="cd01448">
    <property type="entry name" value="TST_Repeat_1"/>
    <property type="match status" value="1"/>
</dbReference>
<dbReference type="PANTHER" id="PTHR11364">
    <property type="entry name" value="THIOSULFATE SULFERTANSFERASE"/>
    <property type="match status" value="1"/>
</dbReference>
<dbReference type="InterPro" id="IPR045078">
    <property type="entry name" value="TST/MPST-like"/>
</dbReference>
<evidence type="ECO:0000256" key="1">
    <source>
        <dbReference type="ARBA" id="ARBA00022679"/>
    </source>
</evidence>
<evidence type="ECO:0000313" key="5">
    <source>
        <dbReference type="Proteomes" id="UP000248021"/>
    </source>
</evidence>
<feature type="domain" description="Rhodanese" evidence="3">
    <location>
        <begin position="16"/>
        <end position="131"/>
    </location>
</feature>
<dbReference type="SMART" id="SM00450">
    <property type="entry name" value="RHOD"/>
    <property type="match status" value="2"/>
</dbReference>
<dbReference type="Gene3D" id="3.40.250.10">
    <property type="entry name" value="Rhodanese-like domain"/>
    <property type="match status" value="2"/>
</dbReference>
<reference evidence="4 5" key="1">
    <citation type="submission" date="2018-05" db="EMBL/GenBank/DDBJ databases">
        <title>Genomic Encyclopedia of Type Strains, Phase IV (KMG-IV): sequencing the most valuable type-strain genomes for metagenomic binning, comparative biology and taxonomic classification.</title>
        <authorList>
            <person name="Goeker M."/>
        </authorList>
    </citation>
    <scope>NUCLEOTIDE SEQUENCE [LARGE SCALE GENOMIC DNA]</scope>
    <source>
        <strain evidence="4 5">DSM 6462</strain>
    </source>
</reference>
<dbReference type="SUPFAM" id="SSF52821">
    <property type="entry name" value="Rhodanese/Cell cycle control phosphatase"/>
    <property type="match status" value="2"/>
</dbReference>
<dbReference type="AlphaFoldDB" id="A0A2V3UGM6"/>
<name>A0A2V3UGM6_9HYPH</name>
<dbReference type="InterPro" id="IPR036873">
    <property type="entry name" value="Rhodanese-like_dom_sf"/>
</dbReference>
<dbReference type="EMBL" id="QJJK01000002">
    <property type="protein sequence ID" value="PXW63365.1"/>
    <property type="molecule type" value="Genomic_DNA"/>
</dbReference>
<evidence type="ECO:0000259" key="3">
    <source>
        <dbReference type="PROSITE" id="PS50206"/>
    </source>
</evidence>
<organism evidence="4 5">
    <name type="scientific">Chelatococcus asaccharovorans</name>
    <dbReference type="NCBI Taxonomy" id="28210"/>
    <lineage>
        <taxon>Bacteria</taxon>
        <taxon>Pseudomonadati</taxon>
        <taxon>Pseudomonadota</taxon>
        <taxon>Alphaproteobacteria</taxon>
        <taxon>Hyphomicrobiales</taxon>
        <taxon>Chelatococcaceae</taxon>
        <taxon>Chelatococcus</taxon>
    </lineage>
</organism>
<dbReference type="PROSITE" id="PS50206">
    <property type="entry name" value="RHODANESE_3"/>
    <property type="match status" value="2"/>
</dbReference>
<proteinExistence type="predicted"/>
<keyword evidence="2" id="KW-0677">Repeat</keyword>
<keyword evidence="1 4" id="KW-0808">Transferase</keyword>
<dbReference type="CDD" id="cd01449">
    <property type="entry name" value="TST_Repeat_2"/>
    <property type="match status" value="1"/>
</dbReference>
<keyword evidence="4" id="KW-0670">Pyruvate</keyword>
<comment type="caution">
    <text evidence="4">The sequence shown here is derived from an EMBL/GenBank/DDBJ whole genome shotgun (WGS) entry which is preliminary data.</text>
</comment>
<dbReference type="Pfam" id="PF00581">
    <property type="entry name" value="Rhodanese"/>
    <property type="match status" value="2"/>
</dbReference>
<dbReference type="Proteomes" id="UP000248021">
    <property type="component" value="Unassembled WGS sequence"/>
</dbReference>
<evidence type="ECO:0000313" key="4">
    <source>
        <dbReference type="EMBL" id="PXW63365.1"/>
    </source>
</evidence>
<feature type="domain" description="Rhodanese" evidence="3">
    <location>
        <begin position="162"/>
        <end position="278"/>
    </location>
</feature>
<protein>
    <submittedName>
        <fullName evidence="4">Thiosulfate/3-mercaptopyruvate sulfurtransferase</fullName>
    </submittedName>
</protein>
<evidence type="ECO:0000256" key="2">
    <source>
        <dbReference type="ARBA" id="ARBA00022737"/>
    </source>
</evidence>
<dbReference type="PANTHER" id="PTHR11364:SF27">
    <property type="entry name" value="SULFURTRANSFERASE"/>
    <property type="match status" value="1"/>
</dbReference>